<accession>A0A1J7BQ11</accession>
<feature type="domain" description="N-acetyltransferase" evidence="1">
    <location>
        <begin position="13"/>
        <end position="175"/>
    </location>
</feature>
<evidence type="ECO:0000259" key="1">
    <source>
        <dbReference type="PROSITE" id="PS51186"/>
    </source>
</evidence>
<reference evidence="2 3" key="1">
    <citation type="submission" date="2016-10" db="EMBL/GenBank/DDBJ databases">
        <title>Genome sequence of Streptomyces gilvigriseus MUSC 26.</title>
        <authorList>
            <person name="Lee L.-H."/>
            <person name="Ser H.-L."/>
        </authorList>
    </citation>
    <scope>NUCLEOTIDE SEQUENCE [LARGE SCALE GENOMIC DNA]</scope>
    <source>
        <strain evidence="2 3">MUSC 26</strain>
    </source>
</reference>
<evidence type="ECO:0000313" key="2">
    <source>
        <dbReference type="EMBL" id="OIV35537.1"/>
    </source>
</evidence>
<protein>
    <recommendedName>
        <fullName evidence="1">N-acetyltransferase domain-containing protein</fullName>
    </recommendedName>
</protein>
<keyword evidence="3" id="KW-1185">Reference proteome</keyword>
<dbReference type="Gene3D" id="3.40.630.30">
    <property type="match status" value="1"/>
</dbReference>
<proteinExistence type="predicted"/>
<dbReference type="InterPro" id="IPR016181">
    <property type="entry name" value="Acyl_CoA_acyltransferase"/>
</dbReference>
<sequence>MIRHDLRPGEGDVEELYLAAASLPPLGEGRATARLFAALYREALQDRDDVTVATAEVGGALAGLAYGHPWRWAEQDGDPWAGQLRARLGPDAAERLDGAFALHLLVVHPDHQRGGLGRRLLAAALPEGAPRAWLLTTDRDTPASRLYTAAGWGPLGHGPDAPDGRPGLVMVLPAAPEGRTSR</sequence>
<dbReference type="Proteomes" id="UP000243342">
    <property type="component" value="Unassembled WGS sequence"/>
</dbReference>
<dbReference type="CDD" id="cd04301">
    <property type="entry name" value="NAT_SF"/>
    <property type="match status" value="1"/>
</dbReference>
<gene>
    <name evidence="2" type="ORF">BIV57_20965</name>
</gene>
<dbReference type="InterPro" id="IPR000182">
    <property type="entry name" value="GNAT_dom"/>
</dbReference>
<name>A0A1J7BQ11_9ACTN</name>
<organism evidence="2 3">
    <name type="scientific">Mangrovactinospora gilvigrisea</name>
    <dbReference type="NCBI Taxonomy" id="1428644"/>
    <lineage>
        <taxon>Bacteria</taxon>
        <taxon>Bacillati</taxon>
        <taxon>Actinomycetota</taxon>
        <taxon>Actinomycetes</taxon>
        <taxon>Kitasatosporales</taxon>
        <taxon>Streptomycetaceae</taxon>
        <taxon>Mangrovactinospora</taxon>
    </lineage>
</organism>
<dbReference type="GO" id="GO:0016747">
    <property type="term" value="F:acyltransferase activity, transferring groups other than amino-acyl groups"/>
    <property type="evidence" value="ECO:0007669"/>
    <property type="project" value="InterPro"/>
</dbReference>
<dbReference type="EMBL" id="MLCF01000145">
    <property type="protein sequence ID" value="OIV35537.1"/>
    <property type="molecule type" value="Genomic_DNA"/>
</dbReference>
<comment type="caution">
    <text evidence="2">The sequence shown here is derived from an EMBL/GenBank/DDBJ whole genome shotgun (WGS) entry which is preliminary data.</text>
</comment>
<dbReference type="OrthoDB" id="3389160at2"/>
<dbReference type="RefSeq" id="WP_071658491.1">
    <property type="nucleotide sequence ID" value="NZ_MLCF01000145.1"/>
</dbReference>
<dbReference type="SUPFAM" id="SSF55729">
    <property type="entry name" value="Acyl-CoA N-acyltransferases (Nat)"/>
    <property type="match status" value="1"/>
</dbReference>
<dbReference type="Pfam" id="PF00583">
    <property type="entry name" value="Acetyltransf_1"/>
    <property type="match status" value="1"/>
</dbReference>
<dbReference type="AlphaFoldDB" id="A0A1J7BQ11"/>
<dbReference type="PROSITE" id="PS51186">
    <property type="entry name" value="GNAT"/>
    <property type="match status" value="1"/>
</dbReference>
<evidence type="ECO:0000313" key="3">
    <source>
        <dbReference type="Proteomes" id="UP000243342"/>
    </source>
</evidence>